<evidence type="ECO:0000313" key="4">
    <source>
        <dbReference type="Proteomes" id="UP000271554"/>
    </source>
</evidence>
<dbReference type="InterPro" id="IPR029016">
    <property type="entry name" value="GAF-like_dom_sf"/>
</dbReference>
<protein>
    <submittedName>
        <fullName evidence="3">Acetoin dehydrogenase operon transcriptional activator AcoR</fullName>
    </submittedName>
</protein>
<dbReference type="Pfam" id="PF01590">
    <property type="entry name" value="GAF"/>
    <property type="match status" value="1"/>
</dbReference>
<evidence type="ECO:0000256" key="1">
    <source>
        <dbReference type="SAM" id="MobiDB-lite"/>
    </source>
</evidence>
<organism evidence="3 4">
    <name type="scientific">Streptomyces hundungensis</name>
    <dbReference type="NCBI Taxonomy" id="1077946"/>
    <lineage>
        <taxon>Bacteria</taxon>
        <taxon>Bacillati</taxon>
        <taxon>Actinomycetota</taxon>
        <taxon>Actinomycetes</taxon>
        <taxon>Kitasatosporales</taxon>
        <taxon>Streptomycetaceae</taxon>
        <taxon>Streptomyces</taxon>
    </lineage>
</organism>
<feature type="domain" description="GAF" evidence="2">
    <location>
        <begin position="111"/>
        <end position="218"/>
    </location>
</feature>
<dbReference type="EMBL" id="CP032698">
    <property type="protein sequence ID" value="AYG79666.1"/>
    <property type="molecule type" value="Genomic_DNA"/>
</dbReference>
<accession>A0A387H771</accession>
<name>A0A387H771_9ACTN</name>
<evidence type="ECO:0000313" key="3">
    <source>
        <dbReference type="EMBL" id="AYG79666.1"/>
    </source>
</evidence>
<gene>
    <name evidence="3" type="primary">acoR_1</name>
    <name evidence="3" type="ORF">DWB77_01781</name>
</gene>
<reference evidence="3 4" key="1">
    <citation type="submission" date="2018-10" db="EMBL/GenBank/DDBJ databases">
        <title>Relationship between Morphology and Antimicrobial Activity in Streptomyces.</title>
        <authorList>
            <person name="Kang H.J."/>
            <person name="Kim S.B."/>
        </authorList>
    </citation>
    <scope>NUCLEOTIDE SEQUENCE [LARGE SCALE GENOMIC DNA]</scope>
    <source>
        <strain evidence="3 4">BH38</strain>
    </source>
</reference>
<dbReference type="Proteomes" id="UP000271554">
    <property type="component" value="Chromosome"/>
</dbReference>
<dbReference type="Gene3D" id="3.30.450.40">
    <property type="match status" value="1"/>
</dbReference>
<evidence type="ECO:0000259" key="2">
    <source>
        <dbReference type="Pfam" id="PF01590"/>
    </source>
</evidence>
<proteinExistence type="predicted"/>
<dbReference type="AlphaFoldDB" id="A0A387H771"/>
<dbReference type="SUPFAM" id="SSF55781">
    <property type="entry name" value="GAF domain-like"/>
    <property type="match status" value="1"/>
</dbReference>
<dbReference type="InterPro" id="IPR003018">
    <property type="entry name" value="GAF"/>
</dbReference>
<dbReference type="KEGG" id="shun:DWB77_01781"/>
<feature type="region of interest" description="Disordered" evidence="1">
    <location>
        <begin position="421"/>
        <end position="440"/>
    </location>
</feature>
<sequence length="440" mass="47382">MHTTMLDVARLAAMDAQEAARLLTRVRAATLAGRDSKVAPRTEIGESWRRALNSGLDPDGDNRAGLLSLAEVERRRRRSPLAEVLPVLRDALVSVADAAQHIMVVSDAEGRLLWREGHPSVLKLADALGFEVGADWSEAAVGTNGVGTPLVTGRPVQVYSAEHFVASHHTWTCAGAPVVDPRDGRLLGVVDISGPLGTMHPATLSFVTSVARLAAAELRNRHFAALERLRTAAAPVLCRVGGRALAVDDNGWVAAVTGMPPLDRLALPKVPRAGRVWLPSLGMCAVEPLPGGRLVRVCEEADGSDTATARRVVLDVSRPRRCSVTVSGDTGSWTQELSPRHAELLFVLALNREGLSAAQLARDIFADPTRTVTVRAEMSRLRRHLAEVLAHRPYRFSEDVRVEVVRPDHAADLLPHSLSPSIARARGGHQRPAWQASEAP</sequence>
<keyword evidence="4" id="KW-1185">Reference proteome</keyword>